<evidence type="ECO:0000313" key="3">
    <source>
        <dbReference type="Proteomes" id="UP000243052"/>
    </source>
</evidence>
<evidence type="ECO:0000256" key="1">
    <source>
        <dbReference type="SAM" id="Phobius"/>
    </source>
</evidence>
<evidence type="ECO:0000313" key="2">
    <source>
        <dbReference type="EMBL" id="AMD22825.1"/>
    </source>
</evidence>
<keyword evidence="1" id="KW-0472">Membrane</keyword>
<feature type="transmembrane region" description="Helical" evidence="1">
    <location>
        <begin position="29"/>
        <end position="50"/>
    </location>
</feature>
<organism evidence="2 3">
    <name type="scientific">Eremothecium sinecaudum</name>
    <dbReference type="NCBI Taxonomy" id="45286"/>
    <lineage>
        <taxon>Eukaryota</taxon>
        <taxon>Fungi</taxon>
        <taxon>Dikarya</taxon>
        <taxon>Ascomycota</taxon>
        <taxon>Saccharomycotina</taxon>
        <taxon>Saccharomycetes</taxon>
        <taxon>Saccharomycetales</taxon>
        <taxon>Saccharomycetaceae</taxon>
        <taxon>Eremothecium</taxon>
    </lineage>
</organism>
<dbReference type="STRING" id="45286.A0A0X8HWM4"/>
<dbReference type="Proteomes" id="UP000243052">
    <property type="component" value="Chromosome viii"/>
</dbReference>
<protein>
    <submittedName>
        <fullName evidence="2">HHR056Wp</fullName>
    </submittedName>
</protein>
<reference evidence="2 3" key="1">
    <citation type="submission" date="2016-01" db="EMBL/GenBank/DDBJ databases">
        <title>Genome sequence of the yeast Holleya sinecauda.</title>
        <authorList>
            <person name="Dietrich F.S."/>
        </authorList>
    </citation>
    <scope>NUCLEOTIDE SEQUENCE [LARGE SCALE GENOMIC DNA]</scope>
    <source>
        <strain evidence="2 3">ATCC 58844</strain>
    </source>
</reference>
<sequence>MNQVAWPDDAKIIAFKPPRVVDQISSLCYNAGVLASLLYLLTSTVVRPLLQRTYKQRMELSYNTLLRLRKLVRNLSGRVKTPISVIGFNERSVQIRKEGTKYVDRCTQTSGDGMDYDYMRDKENESRNTTWMMINNQLERATRNLIAFNYENAVTLDSVDCFSLESKKLNNMLNDDSDLLEFNRRCSELSNKILDLKGRFIKGFVH</sequence>
<dbReference type="OrthoDB" id="4034942at2759"/>
<keyword evidence="3" id="KW-1185">Reference proteome</keyword>
<dbReference type="EMBL" id="CP014248">
    <property type="protein sequence ID" value="AMD22825.1"/>
    <property type="molecule type" value="Genomic_DNA"/>
</dbReference>
<dbReference type="AlphaFoldDB" id="A0A0X8HWM4"/>
<name>A0A0X8HWM4_9SACH</name>
<gene>
    <name evidence="2" type="ORF">AW171_hschr84884</name>
</gene>
<proteinExistence type="predicted"/>
<dbReference type="GeneID" id="28726190"/>
<keyword evidence="1" id="KW-0812">Transmembrane</keyword>
<keyword evidence="1" id="KW-1133">Transmembrane helix</keyword>
<accession>A0A0X8HWM4</accession>
<dbReference type="RefSeq" id="XP_017989821.1">
    <property type="nucleotide sequence ID" value="XM_018134332.1"/>
</dbReference>